<name>A0A0P8CJD4_9EURY</name>
<comment type="caution">
    <text evidence="1">The sequence shown here is derived from an EMBL/GenBank/DDBJ whole genome shotgun (WGS) entry which is preliminary data.</text>
</comment>
<proteinExistence type="predicted"/>
<evidence type="ECO:0000313" key="1">
    <source>
        <dbReference type="EMBL" id="KPQ43017.1"/>
    </source>
</evidence>
<accession>A0A0P8CJD4</accession>
<dbReference type="Proteomes" id="UP000050360">
    <property type="component" value="Unassembled WGS sequence"/>
</dbReference>
<organism evidence="1 2">
    <name type="scientific">Candidatus Methanoperedens nitratireducens</name>
    <dbReference type="NCBI Taxonomy" id="1392998"/>
    <lineage>
        <taxon>Archaea</taxon>
        <taxon>Methanobacteriati</taxon>
        <taxon>Methanobacteriota</taxon>
        <taxon>Stenosarchaea group</taxon>
        <taxon>Methanomicrobia</taxon>
        <taxon>Methanosarcinales</taxon>
        <taxon>ANME-2 cluster</taxon>
        <taxon>Candidatus Methanoperedentaceae</taxon>
        <taxon>Candidatus Methanoperedens</taxon>
    </lineage>
</organism>
<feature type="non-terminal residue" evidence="1">
    <location>
        <position position="1"/>
    </location>
</feature>
<reference evidence="1 2" key="1">
    <citation type="submission" date="2015-09" db="EMBL/GenBank/DDBJ databases">
        <title>A metagenomics-based metabolic model of nitrate-dependent anaerobic oxidation of methane by Methanoperedens-like archaea.</title>
        <authorList>
            <person name="Arshad A."/>
            <person name="Speth D.R."/>
            <person name="De Graaf R.M."/>
            <person name="Op Den Camp H.J."/>
            <person name="Jetten M.S."/>
            <person name="Welte C.U."/>
        </authorList>
    </citation>
    <scope>NUCLEOTIDE SEQUENCE [LARGE SCALE GENOMIC DNA]</scope>
</reference>
<dbReference type="EMBL" id="LKCM01000186">
    <property type="protein sequence ID" value="KPQ43017.1"/>
    <property type="molecule type" value="Genomic_DNA"/>
</dbReference>
<protein>
    <submittedName>
        <fullName evidence="1">Uncharacterized protein</fullName>
    </submittedName>
</protein>
<evidence type="ECO:0000313" key="2">
    <source>
        <dbReference type="Proteomes" id="UP000050360"/>
    </source>
</evidence>
<sequence>GKDAYLRNMTSQGRLTRSMSIEGDTFRNMTGSPLYFYITPGNSISNHTNITVELKFKGDSDLDIGVYPDYAWKPLHIKNLENYTPVKQFGDVVIYAKNDSGNYTDYDTINEWISENIPGGSTIGLYDYEMDSEILMNRFVTDENAYTEINQTFRGSLSFLINLNDSLNLTLSKQDMNWYDGSDEYLIELYDADGGLIFSDIIPDDGIIDNSSKRKPPQIQTFFRGSIREGSYELRLVNIQGENKAADSTITSLGINTDKIITQGTILPLNPAKLFFDLKQNTTLKFNVWQGKAVQNISIHGEMDKEIVINKSLLGKWVPVELPEGSYNMDIKGNLYISGADFAFIQESLFQPYKYEINNENNQWVIISNYQIEKDSYGWTSAKKNFKGSDLELYNDKMIVFGLTNKTNSEVMLNEFKVTLTPR</sequence>
<gene>
    <name evidence="1" type="ORF">MPEBLZ_02401</name>
</gene>
<dbReference type="AlphaFoldDB" id="A0A0P8CJD4"/>